<sequence>MKFSNMIMAAAGAVDRANKSDSSHDDSDEHTACTSCCSMEEEENDFWEEQDFIEYCGLTTRVRFDENQNMVHECPWDNEEGEDAAELWYTSDDFTQMKDADADRRNQIRRMSASEAGDTETYMDVLLQVYNACCQSEEEEEDSLDDSQAITQAIAPALEEEEKQASVPDFPSKNNKTPTCLLSLEWKLRHHLTVNVERCGMEHKLLPIVMAHKRVRRIKLLATLKILYFENATLNPAELTLLMAQKCQQLTEPNVKYALALGLAHAPELVI</sequence>
<accession>A0A7S2YIW1</accession>
<evidence type="ECO:0000313" key="1">
    <source>
        <dbReference type="EMBL" id="CAD9978943.1"/>
    </source>
</evidence>
<name>A0A7S2YIW1_9STRA</name>
<protein>
    <submittedName>
        <fullName evidence="1">Uncharacterized protein</fullName>
    </submittedName>
</protein>
<organism evidence="1">
    <name type="scientific">Entomoneis paludosa</name>
    <dbReference type="NCBI Taxonomy" id="265537"/>
    <lineage>
        <taxon>Eukaryota</taxon>
        <taxon>Sar</taxon>
        <taxon>Stramenopiles</taxon>
        <taxon>Ochrophyta</taxon>
        <taxon>Bacillariophyta</taxon>
        <taxon>Bacillariophyceae</taxon>
        <taxon>Bacillariophycidae</taxon>
        <taxon>Entomoneidaceae</taxon>
        <taxon>Entomoneis</taxon>
    </lineage>
</organism>
<reference evidence="1" key="1">
    <citation type="submission" date="2021-01" db="EMBL/GenBank/DDBJ databases">
        <authorList>
            <person name="Corre E."/>
            <person name="Pelletier E."/>
            <person name="Niang G."/>
            <person name="Scheremetjew M."/>
            <person name="Finn R."/>
            <person name="Kale V."/>
            <person name="Holt S."/>
            <person name="Cochrane G."/>
            <person name="Meng A."/>
            <person name="Brown T."/>
            <person name="Cohen L."/>
        </authorList>
    </citation>
    <scope>NUCLEOTIDE SEQUENCE</scope>
    <source>
        <strain evidence="1">CCMP125</strain>
    </source>
</reference>
<dbReference type="EMBL" id="HBHT01027774">
    <property type="protein sequence ID" value="CAD9978943.1"/>
    <property type="molecule type" value="Transcribed_RNA"/>
</dbReference>
<gene>
    <name evidence="1" type="ORF">APAL1065_LOCUS18660</name>
</gene>
<proteinExistence type="predicted"/>
<dbReference type="AlphaFoldDB" id="A0A7S2YIW1"/>